<dbReference type="PROSITE" id="PS50833">
    <property type="entry name" value="BRIX"/>
    <property type="match status" value="1"/>
</dbReference>
<feature type="compositionally biased region" description="Basic and acidic residues" evidence="1">
    <location>
        <begin position="373"/>
        <end position="402"/>
    </location>
</feature>
<feature type="compositionally biased region" description="Basic residues" evidence="1">
    <location>
        <begin position="1"/>
        <end position="11"/>
    </location>
</feature>
<dbReference type="InterPro" id="IPR045112">
    <property type="entry name" value="PPAN-like"/>
</dbReference>
<dbReference type="SMART" id="SM00879">
    <property type="entry name" value="Brix"/>
    <property type="match status" value="1"/>
</dbReference>
<gene>
    <name evidence="3" type="ORF">T440DRAFT_466490</name>
</gene>
<dbReference type="Pfam" id="PF04427">
    <property type="entry name" value="Brix"/>
    <property type="match status" value="1"/>
</dbReference>
<reference evidence="3" key="1">
    <citation type="submission" date="2020-01" db="EMBL/GenBank/DDBJ databases">
        <authorList>
            <consortium name="DOE Joint Genome Institute"/>
            <person name="Haridas S."/>
            <person name="Albert R."/>
            <person name="Binder M."/>
            <person name="Bloem J."/>
            <person name="Labutti K."/>
            <person name="Salamov A."/>
            <person name="Andreopoulos B."/>
            <person name="Baker S.E."/>
            <person name="Barry K."/>
            <person name="Bills G."/>
            <person name="Bluhm B.H."/>
            <person name="Cannon C."/>
            <person name="Castanera R."/>
            <person name="Culley D.E."/>
            <person name="Daum C."/>
            <person name="Ezra D."/>
            <person name="Gonzalez J.B."/>
            <person name="Henrissat B."/>
            <person name="Kuo A."/>
            <person name="Liang C."/>
            <person name="Lipzen A."/>
            <person name="Lutzoni F."/>
            <person name="Magnuson J."/>
            <person name="Mondo S."/>
            <person name="Nolan M."/>
            <person name="Ohm R."/>
            <person name="Pangilinan J."/>
            <person name="Park H.-J."/>
            <person name="Ramirez L."/>
            <person name="Alfaro M."/>
            <person name="Sun H."/>
            <person name="Tritt A."/>
            <person name="Yoshinaga Y."/>
            <person name="Zwiers L.-H."/>
            <person name="Turgeon B.G."/>
            <person name="Goodwin S.B."/>
            <person name="Spatafora J.W."/>
            <person name="Crous P.W."/>
            <person name="Grigoriev I.V."/>
        </authorList>
    </citation>
    <scope>NUCLEOTIDE SEQUENCE</scope>
    <source>
        <strain evidence="3">IPT5</strain>
    </source>
</reference>
<feature type="region of interest" description="Disordered" evidence="1">
    <location>
        <begin position="373"/>
        <end position="455"/>
    </location>
</feature>
<keyword evidence="4" id="KW-1185">Reference proteome</keyword>
<accession>A0A6A7BEV4</accession>
<dbReference type="PANTHER" id="PTHR12661:SF5">
    <property type="entry name" value="SUPPRESSOR OF SWI4 1 HOMOLOG"/>
    <property type="match status" value="1"/>
</dbReference>
<dbReference type="GO" id="GO:0000027">
    <property type="term" value="P:ribosomal large subunit assembly"/>
    <property type="evidence" value="ECO:0007669"/>
    <property type="project" value="TreeGrafter"/>
</dbReference>
<proteinExistence type="predicted"/>
<feature type="region of interest" description="Disordered" evidence="1">
    <location>
        <begin position="297"/>
        <end position="322"/>
    </location>
</feature>
<evidence type="ECO:0000256" key="1">
    <source>
        <dbReference type="SAM" id="MobiDB-lite"/>
    </source>
</evidence>
<dbReference type="GO" id="GO:0019843">
    <property type="term" value="F:rRNA binding"/>
    <property type="evidence" value="ECO:0007669"/>
    <property type="project" value="InterPro"/>
</dbReference>
<dbReference type="GO" id="GO:0030687">
    <property type="term" value="C:preribosome, large subunit precursor"/>
    <property type="evidence" value="ECO:0007669"/>
    <property type="project" value="TreeGrafter"/>
</dbReference>
<dbReference type="PANTHER" id="PTHR12661">
    <property type="entry name" value="PETER PAN-RELATED"/>
    <property type="match status" value="1"/>
</dbReference>
<sequence>MARGSSQRKKQSLVDKERSKKPQNGQPKSMVIRIGAQEVGSSVSQLVQDVRHVMEPDTAVRLKERRANKLKDYTTMCGPLGVSHLLLFSRSESGNTNLRLARTPRGPTLHFRVENYSLCKDILKSMRHPRAGATSDFMVAPLLVMNNFLTSDTERERLGDKAPPKHLEKLVTDMFQGLFPPIQPHTTPLHTIKRVLLLNREPPSEENGTCTISLRHYAITTKITGVPKPIRRLYAAEKLIGSKEKKKRALPDLGGLQDVADYMLDPSAAGYTSASDTEADTDAEVEVTAPVRQKVLSRREKEKLKAGDEASHARARGTKPRVEKRAVKLVELGPRMKLRLTKVEEDVCGGRIMWHEFITKSKAEVQDLEKKWAQRKKEKEERRRIQKENIERKRKERGDKSGAGEGEGEEGEGEDDEEDMEEMMADFEDYDMDDDVWQEEADAGEGGDEEMEDDE</sequence>
<evidence type="ECO:0000313" key="4">
    <source>
        <dbReference type="Proteomes" id="UP000799423"/>
    </source>
</evidence>
<protein>
    <submittedName>
        <fullName evidence="3">Brix-domain-containing protein</fullName>
    </submittedName>
</protein>
<dbReference type="InterPro" id="IPR007109">
    <property type="entry name" value="Brix"/>
</dbReference>
<dbReference type="GO" id="GO:0006364">
    <property type="term" value="P:rRNA processing"/>
    <property type="evidence" value="ECO:0007669"/>
    <property type="project" value="InterPro"/>
</dbReference>
<name>A0A6A7BEV4_9PLEO</name>
<feature type="domain" description="Brix" evidence="2">
    <location>
        <begin position="29"/>
        <end position="349"/>
    </location>
</feature>
<dbReference type="OrthoDB" id="10261452at2759"/>
<feature type="compositionally biased region" description="Basic and acidic residues" evidence="1">
    <location>
        <begin position="297"/>
        <end position="312"/>
    </location>
</feature>
<organism evidence="3 4">
    <name type="scientific">Plenodomus tracheiphilus IPT5</name>
    <dbReference type="NCBI Taxonomy" id="1408161"/>
    <lineage>
        <taxon>Eukaryota</taxon>
        <taxon>Fungi</taxon>
        <taxon>Dikarya</taxon>
        <taxon>Ascomycota</taxon>
        <taxon>Pezizomycotina</taxon>
        <taxon>Dothideomycetes</taxon>
        <taxon>Pleosporomycetidae</taxon>
        <taxon>Pleosporales</taxon>
        <taxon>Pleosporineae</taxon>
        <taxon>Leptosphaeriaceae</taxon>
        <taxon>Plenodomus</taxon>
    </lineage>
</organism>
<dbReference type="AlphaFoldDB" id="A0A6A7BEV4"/>
<evidence type="ECO:0000259" key="2">
    <source>
        <dbReference type="PROSITE" id="PS50833"/>
    </source>
</evidence>
<feature type="compositionally biased region" description="Acidic residues" evidence="1">
    <location>
        <begin position="406"/>
        <end position="455"/>
    </location>
</feature>
<evidence type="ECO:0000313" key="3">
    <source>
        <dbReference type="EMBL" id="KAF2852919.1"/>
    </source>
</evidence>
<feature type="region of interest" description="Disordered" evidence="1">
    <location>
        <begin position="1"/>
        <end position="30"/>
    </location>
</feature>
<dbReference type="EMBL" id="MU006297">
    <property type="protein sequence ID" value="KAF2852919.1"/>
    <property type="molecule type" value="Genomic_DNA"/>
</dbReference>
<dbReference type="Proteomes" id="UP000799423">
    <property type="component" value="Unassembled WGS sequence"/>
</dbReference>